<dbReference type="GO" id="GO:0005737">
    <property type="term" value="C:cytoplasm"/>
    <property type="evidence" value="ECO:0007669"/>
    <property type="project" value="TreeGrafter"/>
</dbReference>
<dbReference type="AlphaFoldDB" id="Q1YNX6"/>
<dbReference type="PANTHER" id="PTHR12835">
    <property type="entry name" value="BIOTIN PROTEIN LIGASE"/>
    <property type="match status" value="1"/>
</dbReference>
<dbReference type="InterPro" id="IPR011991">
    <property type="entry name" value="ArsR-like_HTH"/>
</dbReference>
<dbReference type="CDD" id="cd16442">
    <property type="entry name" value="BPL"/>
    <property type="match status" value="1"/>
</dbReference>
<dbReference type="Proteomes" id="UP000005555">
    <property type="component" value="Unassembled WGS sequence"/>
</dbReference>
<keyword evidence="3 6" id="KW-0067">ATP-binding</keyword>
<gene>
    <name evidence="6" type="primary">birA</name>
    <name evidence="8" type="ORF">GB2207_07761</name>
</gene>
<reference evidence="8 9" key="1">
    <citation type="submission" date="2006-03" db="EMBL/GenBank/DDBJ databases">
        <authorList>
            <person name="Giovannoni S.J."/>
            <person name="Cho J.-C."/>
            <person name="Ferriera S."/>
            <person name="Johnson J."/>
            <person name="Kravitz S."/>
            <person name="Halpern A."/>
            <person name="Remington K."/>
            <person name="Beeson K."/>
            <person name="Tran B."/>
            <person name="Rogers Y.-H."/>
            <person name="Friedman R."/>
            <person name="Venter J.C."/>
        </authorList>
    </citation>
    <scope>NUCLEOTIDE SEQUENCE [LARGE SCALE GENOMIC DNA]</scope>
    <source>
        <strain evidence="8 9">HTCC2207</strain>
    </source>
</reference>
<keyword evidence="1 6" id="KW-0436">Ligase</keyword>
<dbReference type="CDD" id="cd00090">
    <property type="entry name" value="HTH_ARSR"/>
    <property type="match status" value="1"/>
</dbReference>
<keyword evidence="6" id="KW-0238">DNA-binding</keyword>
<keyword evidence="6" id="KW-0804">Transcription</keyword>
<sequence>MSDTQRKILHILKDGAFHSGEALGEKLGCSRTAVWKHLQKLEALGLVVETTKGTGYRIVGGIDLLDEGLITGALSVEAIPHLSAIDIFQTINSTNTYARELAESSSASGAVILAEQQTAGRGRRGKSWVSPFAANIYLSIVWDFEQGAQALEGLSLAIGVAVKRALTAHGVQEVKLKWPNDIYVEQKKLGGILLEMIGDPVGHCNVIVGVGLNVSMPALQAAAIDQDWTDVTTELQAQQSPADGPKLSVRNKLAAALISEILPLLDTFQTRGFAAYRDEWQAADAFYGQAAEISTPKQSIAGVVRGVETNGALRLELDNGTIESFIGGELSLRLVR</sequence>
<evidence type="ECO:0000256" key="1">
    <source>
        <dbReference type="ARBA" id="ARBA00022598"/>
    </source>
</evidence>
<feature type="binding site" evidence="6">
    <location>
        <position position="117"/>
    </location>
    <ligand>
        <name>biotin</name>
        <dbReference type="ChEBI" id="CHEBI:57586"/>
    </ligand>
</feature>
<protein>
    <recommendedName>
        <fullName evidence="6">Bifunctional ligase/repressor BirA</fullName>
    </recommendedName>
    <alternativeName>
        <fullName evidence="6">Biotin operon repressor</fullName>
    </alternativeName>
    <alternativeName>
        <fullName evidence="6">Biotin--[acetyl-CoA-carboxylase] ligase</fullName>
        <ecNumber evidence="6">6.3.4.15</ecNumber>
    </alternativeName>
    <alternativeName>
        <fullName evidence="6">Biotin--protein ligase</fullName>
    </alternativeName>
    <alternativeName>
        <fullName evidence="6">Biotin-[acetyl-CoA carboxylase] synthetase</fullName>
    </alternativeName>
</protein>
<dbReference type="InterPro" id="IPR004408">
    <property type="entry name" value="Biotin_CoA_COase_ligase"/>
</dbReference>
<keyword evidence="6" id="KW-0678">Repressor</keyword>
<dbReference type="NCBIfam" id="NF008847">
    <property type="entry name" value="PRK11886.1-2"/>
    <property type="match status" value="1"/>
</dbReference>
<dbReference type="eggNOG" id="COG0340">
    <property type="taxonomic scope" value="Bacteria"/>
</dbReference>
<keyword evidence="2 6" id="KW-0547">Nucleotide-binding</keyword>
<evidence type="ECO:0000259" key="7">
    <source>
        <dbReference type="PROSITE" id="PS51733"/>
    </source>
</evidence>
<accession>Q1YNX6</accession>
<keyword evidence="4 6" id="KW-0092">Biotin</keyword>
<comment type="function">
    <text evidence="6">Acts both as a biotin--[acetyl-CoA-carboxylase] ligase and a biotin-operon repressor. In the presence of ATP, BirA activates biotin to form the BirA-biotinyl-5'-adenylate (BirA-bio-5'-AMP or holoBirA) complex. HoloBirA can either transfer the biotinyl moiety to the biotin carboxyl carrier protein (BCCP) subunit of acetyl-CoA carboxylase, or bind to the biotin operator site and inhibit transcription of the operon.</text>
</comment>
<organism evidence="8 9">
    <name type="scientific">gamma proteobacterium HTCC2207</name>
    <dbReference type="NCBI Taxonomy" id="314287"/>
    <lineage>
        <taxon>Bacteria</taxon>
        <taxon>Pseudomonadati</taxon>
        <taxon>Pseudomonadota</taxon>
        <taxon>Gammaproteobacteria</taxon>
        <taxon>Cellvibrionales</taxon>
        <taxon>Porticoccaceae</taxon>
        <taxon>SAR92 clade</taxon>
    </lineage>
</organism>
<dbReference type="InterPro" id="IPR008988">
    <property type="entry name" value="Transcriptional_repressor_C"/>
</dbReference>
<dbReference type="HAMAP" id="MF_00978">
    <property type="entry name" value="Bifunct_BirA"/>
    <property type="match status" value="1"/>
</dbReference>
<dbReference type="GO" id="GO:0006355">
    <property type="term" value="P:regulation of DNA-templated transcription"/>
    <property type="evidence" value="ECO:0007669"/>
    <property type="project" value="UniProtKB-UniRule"/>
</dbReference>
<comment type="caution">
    <text evidence="8">The sequence shown here is derived from an EMBL/GenBank/DDBJ whole genome shotgun (WGS) entry which is preliminary data.</text>
</comment>
<feature type="domain" description="BPL/LPL catalytic" evidence="7">
    <location>
        <begin position="68"/>
        <end position="269"/>
    </location>
</feature>
<dbReference type="Pfam" id="PF08279">
    <property type="entry name" value="HTH_11"/>
    <property type="match status" value="1"/>
</dbReference>
<dbReference type="Gene3D" id="2.30.30.100">
    <property type="match status" value="1"/>
</dbReference>
<dbReference type="SUPFAM" id="SSF55681">
    <property type="entry name" value="Class II aaRS and biotin synthetases"/>
    <property type="match status" value="1"/>
</dbReference>
<dbReference type="Pfam" id="PF03099">
    <property type="entry name" value="BPL_LplA_LipB"/>
    <property type="match status" value="1"/>
</dbReference>
<dbReference type="eggNOG" id="COG1654">
    <property type="taxonomic scope" value="Bacteria"/>
</dbReference>
<comment type="catalytic activity">
    <reaction evidence="5 6">
        <text>biotin + L-lysyl-[protein] + ATP = N(6)-biotinyl-L-lysyl-[protein] + AMP + diphosphate + H(+)</text>
        <dbReference type="Rhea" id="RHEA:11756"/>
        <dbReference type="Rhea" id="RHEA-COMP:9752"/>
        <dbReference type="Rhea" id="RHEA-COMP:10505"/>
        <dbReference type="ChEBI" id="CHEBI:15378"/>
        <dbReference type="ChEBI" id="CHEBI:29969"/>
        <dbReference type="ChEBI" id="CHEBI:30616"/>
        <dbReference type="ChEBI" id="CHEBI:33019"/>
        <dbReference type="ChEBI" id="CHEBI:57586"/>
        <dbReference type="ChEBI" id="CHEBI:83144"/>
        <dbReference type="ChEBI" id="CHEBI:456215"/>
        <dbReference type="EC" id="6.3.4.15"/>
    </reaction>
</comment>
<evidence type="ECO:0000313" key="9">
    <source>
        <dbReference type="Proteomes" id="UP000005555"/>
    </source>
</evidence>
<dbReference type="OrthoDB" id="9807064at2"/>
<proteinExistence type="inferred from homology"/>
<feature type="binding site" evidence="6">
    <location>
        <begin position="93"/>
        <end position="95"/>
    </location>
    <ligand>
        <name>biotin</name>
        <dbReference type="ChEBI" id="CHEBI:57586"/>
    </ligand>
</feature>
<dbReference type="SUPFAM" id="SSF50037">
    <property type="entry name" value="C-terminal domain of transcriptional repressors"/>
    <property type="match status" value="1"/>
</dbReference>
<dbReference type="EC" id="6.3.4.15" evidence="6"/>
<feature type="binding site" evidence="6">
    <location>
        <begin position="121"/>
        <end position="123"/>
    </location>
    <ligand>
        <name>biotin</name>
        <dbReference type="ChEBI" id="CHEBI:57586"/>
    </ligand>
</feature>
<keyword evidence="6" id="KW-0805">Transcription regulation</keyword>
<dbReference type="NCBIfam" id="TIGR00121">
    <property type="entry name" value="birA_ligase"/>
    <property type="match status" value="1"/>
</dbReference>
<dbReference type="PROSITE" id="PS51733">
    <property type="entry name" value="BPL_LPL_CATALYTIC"/>
    <property type="match status" value="1"/>
</dbReference>
<feature type="binding site" evidence="6">
    <location>
        <position position="188"/>
    </location>
    <ligand>
        <name>biotin</name>
        <dbReference type="ChEBI" id="CHEBI:57586"/>
    </ligand>
</feature>
<dbReference type="Gene3D" id="1.10.10.10">
    <property type="entry name" value="Winged helix-like DNA-binding domain superfamily/Winged helix DNA-binding domain"/>
    <property type="match status" value="1"/>
</dbReference>
<evidence type="ECO:0000256" key="6">
    <source>
        <dbReference type="HAMAP-Rule" id="MF_00978"/>
    </source>
</evidence>
<evidence type="ECO:0000256" key="4">
    <source>
        <dbReference type="ARBA" id="ARBA00023267"/>
    </source>
</evidence>
<dbReference type="InterPro" id="IPR030855">
    <property type="entry name" value="Bifunct_BirA"/>
</dbReference>
<dbReference type="InterPro" id="IPR013196">
    <property type="entry name" value="HTH_11"/>
</dbReference>
<comment type="similarity">
    <text evidence="6">Belongs to the biotin--protein ligase family.</text>
</comment>
<dbReference type="Gene3D" id="3.30.930.10">
    <property type="entry name" value="Bira Bifunctional Protein, Domain 2"/>
    <property type="match status" value="1"/>
</dbReference>
<evidence type="ECO:0000256" key="5">
    <source>
        <dbReference type="ARBA" id="ARBA00047846"/>
    </source>
</evidence>
<evidence type="ECO:0000256" key="3">
    <source>
        <dbReference type="ARBA" id="ARBA00022840"/>
    </source>
</evidence>
<dbReference type="InterPro" id="IPR036388">
    <property type="entry name" value="WH-like_DNA-bd_sf"/>
</dbReference>
<dbReference type="GO" id="GO:0004077">
    <property type="term" value="F:biotin--[biotin carboxyl-carrier protein] ligase activity"/>
    <property type="evidence" value="ECO:0007669"/>
    <property type="project" value="UniProtKB-UniRule"/>
</dbReference>
<evidence type="ECO:0000256" key="2">
    <source>
        <dbReference type="ARBA" id="ARBA00022741"/>
    </source>
</evidence>
<dbReference type="GO" id="GO:0005524">
    <property type="term" value="F:ATP binding"/>
    <property type="evidence" value="ECO:0007669"/>
    <property type="project" value="UniProtKB-UniRule"/>
</dbReference>
<name>Q1YNX6_9GAMM</name>
<dbReference type="SUPFAM" id="SSF46785">
    <property type="entry name" value="Winged helix' DNA-binding domain"/>
    <property type="match status" value="1"/>
</dbReference>
<dbReference type="InterPro" id="IPR045864">
    <property type="entry name" value="aa-tRNA-synth_II/BPL/LPL"/>
</dbReference>
<dbReference type="InterPro" id="IPR036390">
    <property type="entry name" value="WH_DNA-bd_sf"/>
</dbReference>
<dbReference type="STRING" id="314287.GB2207_07761"/>
<dbReference type="InterPro" id="IPR003142">
    <property type="entry name" value="BPL_C"/>
</dbReference>
<evidence type="ECO:0000313" key="8">
    <source>
        <dbReference type="EMBL" id="EAS45934.1"/>
    </source>
</evidence>
<feature type="DNA-binding region" description="H-T-H motif" evidence="6">
    <location>
        <begin position="20"/>
        <end position="39"/>
    </location>
</feature>
<dbReference type="InterPro" id="IPR004143">
    <property type="entry name" value="BPL_LPL_catalytic"/>
</dbReference>
<dbReference type="PANTHER" id="PTHR12835:SF5">
    <property type="entry name" value="BIOTIN--PROTEIN LIGASE"/>
    <property type="match status" value="1"/>
</dbReference>
<dbReference type="EMBL" id="AAPI01000014">
    <property type="protein sequence ID" value="EAS45934.1"/>
    <property type="molecule type" value="Genomic_DNA"/>
</dbReference>
<dbReference type="Pfam" id="PF02237">
    <property type="entry name" value="BPL_C"/>
    <property type="match status" value="1"/>
</dbReference>
<dbReference type="GO" id="GO:0003677">
    <property type="term" value="F:DNA binding"/>
    <property type="evidence" value="ECO:0007669"/>
    <property type="project" value="UniProtKB-UniRule"/>
</dbReference>
<keyword evidence="9" id="KW-1185">Reference proteome</keyword>
<dbReference type="NCBIfam" id="NF008848">
    <property type="entry name" value="PRK11886.1-3"/>
    <property type="match status" value="1"/>
</dbReference>
<dbReference type="HOGENOM" id="CLU_051096_4_0_6"/>